<keyword evidence="3" id="KW-1185">Reference proteome</keyword>
<name>A0ABP7VBV2_9FLAO</name>
<sequence length="633" mass="73569">MKSLIFIYLVLSTSISFSQSVNYSLLQIPDSLKENSNSVILNQEVEIIINSQKSYTKKIYKVIRVFNELGLKNIDAVEYYNKSLKIKWLDVTVYNFLGKEIKTFKQKDFKDTSVADGFSVLTDNRMVYLDYTPTEYPFTLIYYSETESSNTAFLPRWFAVENPYESVLKNSIKITYPNDLGFKYKTQNFTENIIKKESTSSLTFQAENIKAYRYEDMSPTFNSISPMLICGLEKFHLEGYDGVATNWKDFGLWMYNNLLKETEEINSETIEKVSKLIGTETNPETKAKIIYKYLQDKTRYVSVQLGIGGWKPMLAKDVDRLGYGDCKALSNYTRSLLKYFNIPAYYTIIYAGNDKRNIDSDFVSMQGNHAILAYPINEKYKFLECTNQTSPFGFEGDFTDDRFALVIKPDGGEIVKTNSYNEKNNNQKINASYIIKENGDISANITAVSKGIYYDNAYPIELKEKDKIIEHYKNVFSEMLYLKIDNYKFQNNKDRLEFVETINCNATSYAKISGNSLMFTLNVFNKFQNVPQRYRDRKNPFEIQRGFFDEDEIEITMPENYIIDAKPNNVIINDKFGEYKLELIVLNSTTLKYKRTFLLKKGIYDKSEYEAYRKFAEQIAKADASKILITKKL</sequence>
<dbReference type="Gene3D" id="2.60.120.1130">
    <property type="match status" value="1"/>
</dbReference>
<comment type="caution">
    <text evidence="2">The sequence shown here is derived from an EMBL/GenBank/DDBJ whole genome shotgun (WGS) entry which is preliminary data.</text>
</comment>
<gene>
    <name evidence="2" type="ORF">GCM10022389_05780</name>
</gene>
<evidence type="ECO:0000313" key="3">
    <source>
        <dbReference type="Proteomes" id="UP001500367"/>
    </source>
</evidence>
<accession>A0ABP7VBV2</accession>
<feature type="domain" description="DUF3857" evidence="1">
    <location>
        <begin position="54"/>
        <end position="212"/>
    </location>
</feature>
<evidence type="ECO:0000259" key="1">
    <source>
        <dbReference type="Pfam" id="PF12969"/>
    </source>
</evidence>
<dbReference type="InterPro" id="IPR024618">
    <property type="entry name" value="DUF3857"/>
</dbReference>
<dbReference type="EMBL" id="BAABCT010000001">
    <property type="protein sequence ID" value="GAA4063836.1"/>
    <property type="molecule type" value="Genomic_DNA"/>
</dbReference>
<dbReference type="Pfam" id="PF12969">
    <property type="entry name" value="DUF3857"/>
    <property type="match status" value="1"/>
</dbReference>
<dbReference type="Gene3D" id="2.60.40.3140">
    <property type="match status" value="1"/>
</dbReference>
<dbReference type="SUPFAM" id="SSF54001">
    <property type="entry name" value="Cysteine proteinases"/>
    <property type="match status" value="1"/>
</dbReference>
<evidence type="ECO:0000313" key="2">
    <source>
        <dbReference type="EMBL" id="GAA4063836.1"/>
    </source>
</evidence>
<dbReference type="Proteomes" id="UP001500367">
    <property type="component" value="Unassembled WGS sequence"/>
</dbReference>
<dbReference type="Gene3D" id="3.10.620.30">
    <property type="match status" value="1"/>
</dbReference>
<reference evidence="3" key="1">
    <citation type="journal article" date="2019" name="Int. J. Syst. Evol. Microbiol.">
        <title>The Global Catalogue of Microorganisms (GCM) 10K type strain sequencing project: providing services to taxonomists for standard genome sequencing and annotation.</title>
        <authorList>
            <consortium name="The Broad Institute Genomics Platform"/>
            <consortium name="The Broad Institute Genome Sequencing Center for Infectious Disease"/>
            <person name="Wu L."/>
            <person name="Ma J."/>
        </authorList>
    </citation>
    <scope>NUCLEOTIDE SEQUENCE [LARGE SCALE GENOMIC DNA]</scope>
    <source>
        <strain evidence="3">JCM 17069</strain>
    </source>
</reference>
<protein>
    <recommendedName>
        <fullName evidence="1">DUF3857 domain-containing protein</fullName>
    </recommendedName>
</protein>
<dbReference type="InterPro" id="IPR038765">
    <property type="entry name" value="Papain-like_cys_pep_sf"/>
</dbReference>
<dbReference type="RefSeq" id="WP_344815299.1">
    <property type="nucleotide sequence ID" value="NZ_BAABCT010000001.1"/>
</dbReference>
<organism evidence="2 3">
    <name type="scientific">Flavobacterium cheonanense</name>
    <dbReference type="NCBI Taxonomy" id="706183"/>
    <lineage>
        <taxon>Bacteria</taxon>
        <taxon>Pseudomonadati</taxon>
        <taxon>Bacteroidota</taxon>
        <taxon>Flavobacteriia</taxon>
        <taxon>Flavobacteriales</taxon>
        <taxon>Flavobacteriaceae</taxon>
        <taxon>Flavobacterium</taxon>
    </lineage>
</organism>
<proteinExistence type="predicted"/>